<dbReference type="Gene3D" id="3.90.1530.30">
    <property type="match status" value="1"/>
</dbReference>
<proteinExistence type="inferred from homology"/>
<dbReference type="InterPro" id="IPR050336">
    <property type="entry name" value="Chromosome_partition/occlusion"/>
</dbReference>
<dbReference type="Pfam" id="PF02195">
    <property type="entry name" value="ParB_N"/>
    <property type="match status" value="1"/>
</dbReference>
<gene>
    <name evidence="5" type="ORF">K9S39_19685</name>
</gene>
<dbReference type="InterPro" id="IPR003115">
    <property type="entry name" value="ParB_N"/>
</dbReference>
<evidence type="ECO:0000256" key="1">
    <source>
        <dbReference type="ARBA" id="ARBA00006295"/>
    </source>
</evidence>
<reference evidence="5" key="1">
    <citation type="submission" date="2021-10" db="EMBL/GenBank/DDBJ databases">
        <title>Streptomyces nigrumlapis sp.nov.,an antimicrobial producing actinobacterium isolated from Black Gobi rocks.</title>
        <authorList>
            <person name="Wen Y."/>
            <person name="Zhang W."/>
            <person name="Liu X.G."/>
        </authorList>
    </citation>
    <scope>NUCLEOTIDE SEQUENCE</scope>
    <source>
        <strain evidence="5">ST13-2-2</strain>
    </source>
</reference>
<evidence type="ECO:0000313" key="6">
    <source>
        <dbReference type="Proteomes" id="UP000830115"/>
    </source>
</evidence>
<sequence length="334" mass="37949">MRARELTNYLLEPTVQRVLKMSQVHRNPRQPREHFDQDALNELATSIDKYGLMQAIEVRPDNDKGGYEIVAGERRWRAHQILGRTKIRATITSEKSEIQRFKRSMSENVTREDMTPFEEAHGYQRILDEEEGATIESVAADFSKTTTYVKLRLALLDLRIEVQELVQDGKIGTQAAVQIASLNLANQGSVLSKFVRGEFASDNEIVHFAYAMKQQQDQAVLMIVEEMTEEQRTERTVAQKKTRTTLDKIEQVRGLLDEIARTEPMKLAEMLDGQVGARLEQLDRVAESLTKARFQLKQAKAHAEARSLVTVNPEAEADSNVEQSDNAEREPVAV</sequence>
<comment type="similarity">
    <text evidence="1">Belongs to the ParB family.</text>
</comment>
<accession>A0ABY4MAH1</accession>
<dbReference type="RefSeq" id="WP_248864666.1">
    <property type="nucleotide sequence ID" value="NZ_CP086322.1"/>
</dbReference>
<evidence type="ECO:0000259" key="4">
    <source>
        <dbReference type="SMART" id="SM00470"/>
    </source>
</evidence>
<dbReference type="PANTHER" id="PTHR33375">
    <property type="entry name" value="CHROMOSOME-PARTITIONING PROTEIN PARB-RELATED"/>
    <property type="match status" value="1"/>
</dbReference>
<dbReference type="InterPro" id="IPR041468">
    <property type="entry name" value="HTH_ParB/Spo0J"/>
</dbReference>
<dbReference type="SMART" id="SM00470">
    <property type="entry name" value="ParB"/>
    <property type="match status" value="1"/>
</dbReference>
<dbReference type="PANTHER" id="PTHR33375:SF1">
    <property type="entry name" value="CHROMOSOME-PARTITIONING PROTEIN PARB-RELATED"/>
    <property type="match status" value="1"/>
</dbReference>
<evidence type="ECO:0000256" key="3">
    <source>
        <dbReference type="SAM" id="MobiDB-lite"/>
    </source>
</evidence>
<dbReference type="Proteomes" id="UP000830115">
    <property type="component" value="Chromosome"/>
</dbReference>
<keyword evidence="2" id="KW-0159">Chromosome partition</keyword>
<dbReference type="Gene3D" id="1.10.10.2830">
    <property type="match status" value="1"/>
</dbReference>
<evidence type="ECO:0000256" key="2">
    <source>
        <dbReference type="ARBA" id="ARBA00022829"/>
    </source>
</evidence>
<dbReference type="SUPFAM" id="SSF110849">
    <property type="entry name" value="ParB/Sulfiredoxin"/>
    <property type="match status" value="1"/>
</dbReference>
<dbReference type="Pfam" id="PF17762">
    <property type="entry name" value="HTH_ParB"/>
    <property type="match status" value="1"/>
</dbReference>
<dbReference type="NCBIfam" id="TIGR00180">
    <property type="entry name" value="parB_part"/>
    <property type="match status" value="1"/>
</dbReference>
<organism evidence="5 6">
    <name type="scientific">Streptomyces halobius</name>
    <dbReference type="NCBI Taxonomy" id="2879846"/>
    <lineage>
        <taxon>Bacteria</taxon>
        <taxon>Bacillati</taxon>
        <taxon>Actinomycetota</taxon>
        <taxon>Actinomycetes</taxon>
        <taxon>Kitasatosporales</taxon>
        <taxon>Streptomycetaceae</taxon>
        <taxon>Streptomyces</taxon>
    </lineage>
</organism>
<dbReference type="SUPFAM" id="SSF109709">
    <property type="entry name" value="KorB DNA-binding domain-like"/>
    <property type="match status" value="1"/>
</dbReference>
<keyword evidence="6" id="KW-1185">Reference proteome</keyword>
<evidence type="ECO:0000313" key="5">
    <source>
        <dbReference type="EMBL" id="UQA93794.1"/>
    </source>
</evidence>
<feature type="region of interest" description="Disordered" evidence="3">
    <location>
        <begin position="305"/>
        <end position="334"/>
    </location>
</feature>
<dbReference type="EMBL" id="CP086322">
    <property type="protein sequence ID" value="UQA93794.1"/>
    <property type="molecule type" value="Genomic_DNA"/>
</dbReference>
<dbReference type="InterPro" id="IPR036086">
    <property type="entry name" value="ParB/Sulfiredoxin_sf"/>
</dbReference>
<dbReference type="InterPro" id="IPR004437">
    <property type="entry name" value="ParB/RepB/Spo0J"/>
</dbReference>
<name>A0ABY4MAH1_9ACTN</name>
<protein>
    <submittedName>
        <fullName evidence="5">ParB/RepB/Spo0J family partition protein</fullName>
    </submittedName>
</protein>
<feature type="domain" description="ParB-like N-terminal" evidence="4">
    <location>
        <begin position="17"/>
        <end position="109"/>
    </location>
</feature>